<sequence length="609" mass="67165">MFALLERATTLRTASAQDRLTATGDWATAARQRQHPTTISAYSHTLALLDLCLTATPTAELQHKLLVELDRRSIACEACAAAIELGDLEVAVELLERGRGLLWARLTRFRHPLDDLKAVNPDLARSFEESSRELEELATSSSEGAVGTAAASSSGPMSTPRFDKQLHTLHTTSERLHKVVEEMRRIPRFANFLDAVPYTDLCKAAATGPTIIVNICEFRSDALIIRHDCPPLLVPLPAATPSALVKLSAALTNHLEEIHSALDEDASSPVEDGFLASFLSWFPWTWISTNTLLNYAAPQQTASASVHDKEIRRLLRTLWDIVVEPIANKLIEVGVQQHSRVWWYPTGVLCRLPLHAAGPYKRSQPGFHELYVSSYTTTLSRALSCVDDDTTAGNDGLRNMLLVSVAGDPSAKHKYLKTAAAEADVIRHFSDSFALFLALCDDAASPQAVLAHLHEYSWAHFTCHGHQNPSLFDSSFELHGEEYLRLINIVRSRLPNAELAFLSACNTATGDFEGAPDEVIHLAAAMQFCGFHQEKTYFSRAPHRSSRALRDPTGAPEHREPSRVARVVPISLRALGSPAEVPRTPSSDDNRPLLPFYSWDLSCTYESSL</sequence>
<evidence type="ECO:0000313" key="3">
    <source>
        <dbReference type="EMBL" id="TBU21700.1"/>
    </source>
</evidence>
<accession>A0A4Q9M485</accession>
<gene>
    <name evidence="3" type="ORF">BD311DRAFT_812074</name>
</gene>
<dbReference type="InterPro" id="IPR024983">
    <property type="entry name" value="CHAT_dom"/>
</dbReference>
<feature type="region of interest" description="Disordered" evidence="1">
    <location>
        <begin position="137"/>
        <end position="162"/>
    </location>
</feature>
<feature type="compositionally biased region" description="Low complexity" evidence="1">
    <location>
        <begin position="137"/>
        <end position="155"/>
    </location>
</feature>
<dbReference type="OrthoDB" id="3261813at2759"/>
<proteinExistence type="predicted"/>
<dbReference type="Proteomes" id="UP000292957">
    <property type="component" value="Unassembled WGS sequence"/>
</dbReference>
<evidence type="ECO:0000259" key="2">
    <source>
        <dbReference type="Pfam" id="PF12770"/>
    </source>
</evidence>
<name>A0A4Q9M485_9APHY</name>
<feature type="domain" description="CHAT" evidence="2">
    <location>
        <begin position="312"/>
        <end position="530"/>
    </location>
</feature>
<dbReference type="AlphaFoldDB" id="A0A4Q9M485"/>
<dbReference type="EMBL" id="ML143583">
    <property type="protein sequence ID" value="TBU21700.1"/>
    <property type="molecule type" value="Genomic_DNA"/>
</dbReference>
<reference evidence="3" key="1">
    <citation type="submission" date="2019-01" db="EMBL/GenBank/DDBJ databases">
        <title>Draft genome sequences of three monokaryotic isolates of the white-rot basidiomycete fungus Dichomitus squalens.</title>
        <authorList>
            <consortium name="DOE Joint Genome Institute"/>
            <person name="Lopez S.C."/>
            <person name="Andreopoulos B."/>
            <person name="Pangilinan J."/>
            <person name="Lipzen A."/>
            <person name="Riley R."/>
            <person name="Ahrendt S."/>
            <person name="Ng V."/>
            <person name="Barry K."/>
            <person name="Daum C."/>
            <person name="Grigoriev I.V."/>
            <person name="Hilden K.S."/>
            <person name="Makela M.R."/>
            <person name="de Vries R.P."/>
        </authorList>
    </citation>
    <scope>NUCLEOTIDE SEQUENCE [LARGE SCALE GENOMIC DNA]</scope>
    <source>
        <strain evidence="3">OM18370.1</strain>
    </source>
</reference>
<evidence type="ECO:0000256" key="1">
    <source>
        <dbReference type="SAM" id="MobiDB-lite"/>
    </source>
</evidence>
<protein>
    <submittedName>
        <fullName evidence="3">CHAT domain-containing protein</fullName>
    </submittedName>
</protein>
<dbReference type="Pfam" id="PF12770">
    <property type="entry name" value="CHAT"/>
    <property type="match status" value="1"/>
</dbReference>
<feature type="region of interest" description="Disordered" evidence="1">
    <location>
        <begin position="542"/>
        <end position="562"/>
    </location>
</feature>
<organism evidence="3">
    <name type="scientific">Dichomitus squalens</name>
    <dbReference type="NCBI Taxonomy" id="114155"/>
    <lineage>
        <taxon>Eukaryota</taxon>
        <taxon>Fungi</taxon>
        <taxon>Dikarya</taxon>
        <taxon>Basidiomycota</taxon>
        <taxon>Agaricomycotina</taxon>
        <taxon>Agaricomycetes</taxon>
        <taxon>Polyporales</taxon>
        <taxon>Polyporaceae</taxon>
        <taxon>Dichomitus</taxon>
    </lineage>
</organism>